<reference evidence="1" key="1">
    <citation type="journal article" date="2022" name="bioRxiv">
        <title>Sequencing and chromosome-scale assembly of the giantPleurodeles waltlgenome.</title>
        <authorList>
            <person name="Brown T."/>
            <person name="Elewa A."/>
            <person name="Iarovenko S."/>
            <person name="Subramanian E."/>
            <person name="Araus A.J."/>
            <person name="Petzold A."/>
            <person name="Susuki M."/>
            <person name="Suzuki K.-i.T."/>
            <person name="Hayashi T."/>
            <person name="Toyoda A."/>
            <person name="Oliveira C."/>
            <person name="Osipova E."/>
            <person name="Leigh N.D."/>
            <person name="Simon A."/>
            <person name="Yun M.H."/>
        </authorList>
    </citation>
    <scope>NUCLEOTIDE SEQUENCE</scope>
    <source>
        <strain evidence="1">20211129_DDA</strain>
        <tissue evidence="1">Liver</tissue>
    </source>
</reference>
<dbReference type="EMBL" id="JANPWB010000010">
    <property type="protein sequence ID" value="KAJ1137945.1"/>
    <property type="molecule type" value="Genomic_DNA"/>
</dbReference>
<name>A0AAV7QI40_PLEWA</name>
<comment type="caution">
    <text evidence="1">The sequence shown here is derived from an EMBL/GenBank/DDBJ whole genome shotgun (WGS) entry which is preliminary data.</text>
</comment>
<proteinExistence type="predicted"/>
<accession>A0AAV7QI40</accession>
<keyword evidence="2" id="KW-1185">Reference proteome</keyword>
<dbReference type="Proteomes" id="UP001066276">
    <property type="component" value="Chromosome 6"/>
</dbReference>
<gene>
    <name evidence="1" type="ORF">NDU88_004339</name>
</gene>
<dbReference type="AlphaFoldDB" id="A0AAV7QI40"/>
<organism evidence="1 2">
    <name type="scientific">Pleurodeles waltl</name>
    <name type="common">Iberian ribbed newt</name>
    <dbReference type="NCBI Taxonomy" id="8319"/>
    <lineage>
        <taxon>Eukaryota</taxon>
        <taxon>Metazoa</taxon>
        <taxon>Chordata</taxon>
        <taxon>Craniata</taxon>
        <taxon>Vertebrata</taxon>
        <taxon>Euteleostomi</taxon>
        <taxon>Amphibia</taxon>
        <taxon>Batrachia</taxon>
        <taxon>Caudata</taxon>
        <taxon>Salamandroidea</taxon>
        <taxon>Salamandridae</taxon>
        <taxon>Pleurodelinae</taxon>
        <taxon>Pleurodeles</taxon>
    </lineage>
</organism>
<evidence type="ECO:0000313" key="2">
    <source>
        <dbReference type="Proteomes" id="UP001066276"/>
    </source>
</evidence>
<sequence length="93" mass="10223">MVVLLAWADLRKWPSQKRHWRCGLVGKDRLLVQQHERAGRLYRTNGIGPGGRSGSVTMAAGIRALCSPAELLVSFGWARRTRCAASAHKASLV</sequence>
<protein>
    <submittedName>
        <fullName evidence="1">Uncharacterized protein</fullName>
    </submittedName>
</protein>
<evidence type="ECO:0000313" key="1">
    <source>
        <dbReference type="EMBL" id="KAJ1137945.1"/>
    </source>
</evidence>